<name>A0ABP1RMJ9_9HEXA</name>
<evidence type="ECO:0000256" key="1">
    <source>
        <dbReference type="SAM" id="Phobius"/>
    </source>
</evidence>
<keyword evidence="1" id="KW-0812">Transmembrane</keyword>
<feature type="transmembrane region" description="Helical" evidence="1">
    <location>
        <begin position="216"/>
        <end position="237"/>
    </location>
</feature>
<evidence type="ECO:0008006" key="4">
    <source>
        <dbReference type="Google" id="ProtNLM"/>
    </source>
</evidence>
<feature type="transmembrane region" description="Helical" evidence="1">
    <location>
        <begin position="43"/>
        <end position="67"/>
    </location>
</feature>
<feature type="transmembrane region" description="Helical" evidence="1">
    <location>
        <begin position="258"/>
        <end position="284"/>
    </location>
</feature>
<keyword evidence="3" id="KW-1185">Reference proteome</keyword>
<evidence type="ECO:0000313" key="2">
    <source>
        <dbReference type="EMBL" id="CAL8130829.1"/>
    </source>
</evidence>
<feature type="transmembrane region" description="Helical" evidence="1">
    <location>
        <begin position="296"/>
        <end position="317"/>
    </location>
</feature>
<gene>
    <name evidence="2" type="ORF">ODALV1_LOCUS23904</name>
</gene>
<reference evidence="2 3" key="1">
    <citation type="submission" date="2024-08" db="EMBL/GenBank/DDBJ databases">
        <authorList>
            <person name="Cucini C."/>
            <person name="Frati F."/>
        </authorList>
    </citation>
    <scope>NUCLEOTIDE SEQUENCE [LARGE SCALE GENOMIC DNA]</scope>
</reference>
<sequence>MGTPLIWKSFQLHNFMFGYMYPTLLYMNPKDRVITTRTLNWKMIPWLTIGVFGVAFVGIPPLIYIFIREAYFPRGTTSMIKISIYICLLVCNVLPLGLSTLPLFATDYVPAFNDILKWNKCLEKDFPELANLVAKEDERRPDLIGMFLCLTVVVTASSPLAVTFAAVVLNLDQFDYVIEDILPEPMERETVEHILIPFFVRFVLVFSIGLEGLRTLSMSFTLTATYVYVITHGLRILGKITSPTQFFFRYTQIRMANLMIRGTLGYISALFIAAGQVSTVVLLWMTVNGYDHAPSFILFLMFPVLALIVMAFTIIMFQQSIAIFERSHELVENWKIGCTSRTSGKGTYELKINREIKKVGIAQRPIVMTIGGLRVIKRGFQIEYLSLLMDNFTNAVLVIKV</sequence>
<protein>
    <recommendedName>
        <fullName evidence="4">Odorant receptor</fullName>
    </recommendedName>
</protein>
<dbReference type="Proteomes" id="UP001642540">
    <property type="component" value="Unassembled WGS sequence"/>
</dbReference>
<accession>A0ABP1RMJ9</accession>
<comment type="caution">
    <text evidence="2">The sequence shown here is derived from an EMBL/GenBank/DDBJ whole genome shotgun (WGS) entry which is preliminary data.</text>
</comment>
<organism evidence="2 3">
    <name type="scientific">Orchesella dallaii</name>
    <dbReference type="NCBI Taxonomy" id="48710"/>
    <lineage>
        <taxon>Eukaryota</taxon>
        <taxon>Metazoa</taxon>
        <taxon>Ecdysozoa</taxon>
        <taxon>Arthropoda</taxon>
        <taxon>Hexapoda</taxon>
        <taxon>Collembola</taxon>
        <taxon>Entomobryomorpha</taxon>
        <taxon>Entomobryoidea</taxon>
        <taxon>Orchesellidae</taxon>
        <taxon>Orchesellinae</taxon>
        <taxon>Orchesella</taxon>
    </lineage>
</organism>
<evidence type="ECO:0000313" key="3">
    <source>
        <dbReference type="Proteomes" id="UP001642540"/>
    </source>
</evidence>
<keyword evidence="1" id="KW-0472">Membrane</keyword>
<dbReference type="EMBL" id="CAXLJM020000085">
    <property type="protein sequence ID" value="CAL8130829.1"/>
    <property type="molecule type" value="Genomic_DNA"/>
</dbReference>
<keyword evidence="1" id="KW-1133">Transmembrane helix</keyword>
<feature type="transmembrane region" description="Helical" evidence="1">
    <location>
        <begin position="79"/>
        <end position="98"/>
    </location>
</feature>
<proteinExistence type="predicted"/>
<feature type="transmembrane region" description="Helical" evidence="1">
    <location>
        <begin position="143"/>
        <end position="169"/>
    </location>
</feature>